<reference evidence="10" key="1">
    <citation type="journal article" date="2015" name="Nat. Genet.">
        <title>The genome and transcriptome of the zoonotic hookworm Ancylostoma ceylanicum identify infection-specific gene families.</title>
        <authorList>
            <person name="Schwarz E.M."/>
            <person name="Hu Y."/>
            <person name="Antoshechkin I."/>
            <person name="Miller M.M."/>
            <person name="Sternberg P.W."/>
            <person name="Aroian R.V."/>
        </authorList>
    </citation>
    <scope>NUCLEOTIDE SEQUENCE</scope>
    <source>
        <strain evidence="10">HY135</strain>
    </source>
</reference>
<dbReference type="Gene3D" id="1.25.40.470">
    <property type="match status" value="1"/>
</dbReference>
<keyword evidence="3" id="KW-0677">Repeat</keyword>
<evidence type="ECO:0000256" key="4">
    <source>
        <dbReference type="ARBA" id="ARBA00022794"/>
    </source>
</evidence>
<keyword evidence="2" id="KW-0853">WD repeat</keyword>
<comment type="subcellular location">
    <subcellularLocation>
        <location evidence="1">Cell projection</location>
        <location evidence="1">Cilium</location>
    </subcellularLocation>
</comment>
<sequence length="153" mass="17382">MYAWRICDFTRDLIDWNTFAQAALLNADADLALRIFRHIGDVSMGLALEAIVAIEEKTLLAAHVAMLLGRYDQAEQLFLKSSQPKEALSMRRDLLDWSKALALAEQLAPTEIPYISREYAQQLEFMGDYPSALAHYENGVIEDPEDETEQVNF</sequence>
<dbReference type="GO" id="GO:0008104">
    <property type="term" value="P:intracellular protein localization"/>
    <property type="evidence" value="ECO:0007669"/>
    <property type="project" value="UniProtKB-ARBA"/>
</dbReference>
<keyword evidence="10" id="KW-1185">Reference proteome</keyword>
<dbReference type="GO" id="GO:0005929">
    <property type="term" value="C:cilium"/>
    <property type="evidence" value="ECO:0007669"/>
    <property type="project" value="UniProtKB-SubCell"/>
</dbReference>
<name>A0A016S7J4_9BILA</name>
<protein>
    <recommendedName>
        <fullName evidence="8">IF140/IFT172/WDR19 TPR domain-containing protein</fullName>
    </recommendedName>
</protein>
<dbReference type="InterPro" id="IPR056168">
    <property type="entry name" value="TPR_IF140/IFT172/WDR19"/>
</dbReference>
<evidence type="ECO:0000313" key="10">
    <source>
        <dbReference type="Proteomes" id="UP000024635"/>
    </source>
</evidence>
<evidence type="ECO:0000256" key="2">
    <source>
        <dbReference type="ARBA" id="ARBA00022574"/>
    </source>
</evidence>
<evidence type="ECO:0000313" key="9">
    <source>
        <dbReference type="EMBL" id="EYB86234.1"/>
    </source>
</evidence>
<keyword evidence="4" id="KW-0970">Cilium biogenesis/degradation</keyword>
<feature type="domain" description="IF140/IFT172/WDR19 TPR" evidence="8">
    <location>
        <begin position="16"/>
        <end position="138"/>
    </location>
</feature>
<dbReference type="FunFam" id="1.25.40.470:FF:000009">
    <property type="entry name" value="WD repeat-containing protein 19 isoform X1"/>
    <property type="match status" value="1"/>
</dbReference>
<dbReference type="OrthoDB" id="10250638at2759"/>
<dbReference type="InterPro" id="IPR011990">
    <property type="entry name" value="TPR-like_helical_dom_sf"/>
</dbReference>
<dbReference type="SUPFAM" id="SSF48452">
    <property type="entry name" value="TPR-like"/>
    <property type="match status" value="1"/>
</dbReference>
<keyword evidence="5" id="KW-0802">TPR repeat</keyword>
<dbReference type="Pfam" id="PF24762">
    <property type="entry name" value="TPR_IF140-IFT172"/>
    <property type="match status" value="1"/>
</dbReference>
<dbReference type="GO" id="GO:0060271">
    <property type="term" value="P:cilium assembly"/>
    <property type="evidence" value="ECO:0007669"/>
    <property type="project" value="TreeGrafter"/>
</dbReference>
<evidence type="ECO:0000256" key="6">
    <source>
        <dbReference type="ARBA" id="ARBA00023069"/>
    </source>
</evidence>
<dbReference type="AlphaFoldDB" id="A0A016S7J4"/>
<evidence type="ECO:0000256" key="5">
    <source>
        <dbReference type="ARBA" id="ARBA00022803"/>
    </source>
</evidence>
<evidence type="ECO:0000256" key="3">
    <source>
        <dbReference type="ARBA" id="ARBA00022737"/>
    </source>
</evidence>
<keyword evidence="6" id="KW-0969">Cilium</keyword>
<dbReference type="PANTHER" id="PTHR14920:SF0">
    <property type="entry name" value="WD REPEAT DOMAIN 19"/>
    <property type="match status" value="1"/>
</dbReference>
<evidence type="ECO:0000256" key="1">
    <source>
        <dbReference type="ARBA" id="ARBA00004138"/>
    </source>
</evidence>
<proteinExistence type="predicted"/>
<dbReference type="GO" id="GO:0030991">
    <property type="term" value="C:intraciliary transport particle A"/>
    <property type="evidence" value="ECO:0007669"/>
    <property type="project" value="TreeGrafter"/>
</dbReference>
<gene>
    <name evidence="9" type="primary">Acey_s0283.g1331</name>
    <name evidence="9" type="ORF">Y032_0283g1331</name>
</gene>
<evidence type="ECO:0000256" key="7">
    <source>
        <dbReference type="ARBA" id="ARBA00023273"/>
    </source>
</evidence>
<dbReference type="Proteomes" id="UP000024635">
    <property type="component" value="Unassembled WGS sequence"/>
</dbReference>
<dbReference type="EMBL" id="JARK01001619">
    <property type="protein sequence ID" value="EYB86234.1"/>
    <property type="molecule type" value="Genomic_DNA"/>
</dbReference>
<comment type="caution">
    <text evidence="9">The sequence shown here is derived from an EMBL/GenBank/DDBJ whole genome shotgun (WGS) entry which is preliminary data.</text>
</comment>
<dbReference type="GO" id="GO:0035721">
    <property type="term" value="P:intraciliary retrograde transport"/>
    <property type="evidence" value="ECO:0007669"/>
    <property type="project" value="InterPro"/>
</dbReference>
<keyword evidence="7" id="KW-0966">Cell projection</keyword>
<organism evidence="9 10">
    <name type="scientific">Ancylostoma ceylanicum</name>
    <dbReference type="NCBI Taxonomy" id="53326"/>
    <lineage>
        <taxon>Eukaryota</taxon>
        <taxon>Metazoa</taxon>
        <taxon>Ecdysozoa</taxon>
        <taxon>Nematoda</taxon>
        <taxon>Chromadorea</taxon>
        <taxon>Rhabditida</taxon>
        <taxon>Rhabditina</taxon>
        <taxon>Rhabditomorpha</taxon>
        <taxon>Strongyloidea</taxon>
        <taxon>Ancylostomatidae</taxon>
        <taxon>Ancylostomatinae</taxon>
        <taxon>Ancylostoma</taxon>
    </lineage>
</organism>
<dbReference type="PANTHER" id="PTHR14920">
    <property type="entry name" value="OSMOTIC AVOIDANCE ABNORMAL PROTEIN 1/WD REPEAT MEMBRANE PROTEIN"/>
    <property type="match status" value="1"/>
</dbReference>
<dbReference type="InterPro" id="IPR040379">
    <property type="entry name" value="WDR19/dyf-2"/>
</dbReference>
<accession>A0A016S7J4</accession>
<evidence type="ECO:0000259" key="8">
    <source>
        <dbReference type="Pfam" id="PF24762"/>
    </source>
</evidence>